<keyword evidence="2" id="KW-1185">Reference proteome</keyword>
<protein>
    <submittedName>
        <fullName evidence="1">Uncharacterized protein</fullName>
    </submittedName>
</protein>
<evidence type="ECO:0000313" key="2">
    <source>
        <dbReference type="Proteomes" id="UP001315278"/>
    </source>
</evidence>
<sequence length="45" mass="4918">MSNDVVSLNYFSRCAGWACVIRRFSGLGQIDEAGLARHGFRDAIG</sequence>
<reference evidence="2" key="1">
    <citation type="journal article" date="2021" name="ISME J.">
        <title>Evolutionary origin and ecological implication of a unique nif island in free-living Bradyrhizobium lineages.</title>
        <authorList>
            <person name="Tao J."/>
        </authorList>
    </citation>
    <scope>NUCLEOTIDE SEQUENCE [LARGE SCALE GENOMIC DNA]</scope>
    <source>
        <strain evidence="2">SZCCT0434</strain>
    </source>
</reference>
<comment type="caution">
    <text evidence="1">The sequence shown here is derived from an EMBL/GenBank/DDBJ whole genome shotgun (WGS) entry which is preliminary data.</text>
</comment>
<dbReference type="EMBL" id="JAFCJH010000066">
    <property type="protein sequence ID" value="MBR0800930.1"/>
    <property type="molecule type" value="Genomic_DNA"/>
</dbReference>
<dbReference type="Proteomes" id="UP001315278">
    <property type="component" value="Unassembled WGS sequence"/>
</dbReference>
<proteinExistence type="predicted"/>
<organism evidence="1 2">
    <name type="scientific">Bradyrhizobium jicamae</name>
    <dbReference type="NCBI Taxonomy" id="280332"/>
    <lineage>
        <taxon>Bacteria</taxon>
        <taxon>Pseudomonadati</taxon>
        <taxon>Pseudomonadota</taxon>
        <taxon>Alphaproteobacteria</taxon>
        <taxon>Hyphomicrobiales</taxon>
        <taxon>Nitrobacteraceae</taxon>
        <taxon>Bradyrhizobium</taxon>
    </lineage>
</organism>
<gene>
    <name evidence="1" type="ORF">JQ615_36765</name>
</gene>
<evidence type="ECO:0000313" key="1">
    <source>
        <dbReference type="EMBL" id="MBR0800930.1"/>
    </source>
</evidence>
<name>A0ABS5FVR4_9BRAD</name>
<accession>A0ABS5FVR4</accession>